<dbReference type="Pfam" id="PF03564">
    <property type="entry name" value="DUF1759"/>
    <property type="match status" value="1"/>
</dbReference>
<dbReference type="EMBL" id="CACRXK020034777">
    <property type="protein sequence ID" value="CAB4044388.1"/>
    <property type="molecule type" value="Genomic_DNA"/>
</dbReference>
<organism evidence="1 2">
    <name type="scientific">Paramuricea clavata</name>
    <name type="common">Red gorgonian</name>
    <name type="synonym">Violescent sea-whip</name>
    <dbReference type="NCBI Taxonomy" id="317549"/>
    <lineage>
        <taxon>Eukaryota</taxon>
        <taxon>Metazoa</taxon>
        <taxon>Cnidaria</taxon>
        <taxon>Anthozoa</taxon>
        <taxon>Octocorallia</taxon>
        <taxon>Malacalcyonacea</taxon>
        <taxon>Plexauridae</taxon>
        <taxon>Paramuricea</taxon>
    </lineage>
</organism>
<evidence type="ECO:0000313" key="1">
    <source>
        <dbReference type="EMBL" id="CAB4044388.1"/>
    </source>
</evidence>
<keyword evidence="2" id="KW-1185">Reference proteome</keyword>
<comment type="caution">
    <text evidence="1">The sequence shown here is derived from an EMBL/GenBank/DDBJ whole genome shotgun (WGS) entry which is preliminary data.</text>
</comment>
<dbReference type="PANTHER" id="PTHR47331">
    <property type="entry name" value="PHD-TYPE DOMAIN-CONTAINING PROTEIN"/>
    <property type="match status" value="1"/>
</dbReference>
<dbReference type="AlphaFoldDB" id="A0A7D9M929"/>
<accession>A0A7D9M929</accession>
<feature type="non-terminal residue" evidence="1">
    <location>
        <position position="113"/>
    </location>
</feature>
<name>A0A7D9M929_PARCT</name>
<dbReference type="Proteomes" id="UP001152795">
    <property type="component" value="Unassembled WGS sequence"/>
</dbReference>
<gene>
    <name evidence="1" type="ORF">PACLA_8A018781</name>
</gene>
<reference evidence="1" key="1">
    <citation type="submission" date="2020-04" db="EMBL/GenBank/DDBJ databases">
        <authorList>
            <person name="Alioto T."/>
            <person name="Alioto T."/>
            <person name="Gomez Garrido J."/>
        </authorList>
    </citation>
    <scope>NUCLEOTIDE SEQUENCE</scope>
    <source>
        <strain evidence="1">A484AB</strain>
    </source>
</reference>
<proteinExistence type="predicted"/>
<sequence>MERPKLPVFDGNPVDYARFKACVKVEIERKRVYDNVEKLKFLLDAVTGSAKSCLKRFIPGSERYKEAWQALDNRFGQPDVVVAAAKKKIDEFPDIPTENAEKIREYQELVSEL</sequence>
<protein>
    <submittedName>
        <fullName evidence="1">Uncharacterized protein</fullName>
    </submittedName>
</protein>
<dbReference type="OrthoDB" id="5979785at2759"/>
<dbReference type="PANTHER" id="PTHR47331:SF5">
    <property type="entry name" value="RIBONUCLEASE H"/>
    <property type="match status" value="1"/>
</dbReference>
<evidence type="ECO:0000313" key="2">
    <source>
        <dbReference type="Proteomes" id="UP001152795"/>
    </source>
</evidence>
<dbReference type="InterPro" id="IPR005312">
    <property type="entry name" value="DUF1759"/>
</dbReference>